<dbReference type="PANTHER" id="PTHR43826:SF7">
    <property type="entry name" value="PROTEIN UHPC, PUTATIVE-RELATED"/>
    <property type="match status" value="1"/>
</dbReference>
<dbReference type="InterPro" id="IPR051337">
    <property type="entry name" value="OPA_Antiporter"/>
</dbReference>
<evidence type="ECO:0000256" key="3">
    <source>
        <dbReference type="ARBA" id="ARBA00022989"/>
    </source>
</evidence>
<feature type="transmembrane region" description="Helical" evidence="5">
    <location>
        <begin position="70"/>
        <end position="90"/>
    </location>
</feature>
<feature type="transmembrane region" description="Helical" evidence="5">
    <location>
        <begin position="281"/>
        <end position="303"/>
    </location>
</feature>
<protein>
    <submittedName>
        <fullName evidence="7">MFS transporter</fullName>
    </submittedName>
</protein>
<feature type="domain" description="Major facilitator superfamily (MFS) profile" evidence="6">
    <location>
        <begin position="32"/>
        <end position="442"/>
    </location>
</feature>
<dbReference type="GO" id="GO:0035435">
    <property type="term" value="P:phosphate ion transmembrane transport"/>
    <property type="evidence" value="ECO:0007669"/>
    <property type="project" value="TreeGrafter"/>
</dbReference>
<comment type="caution">
    <text evidence="7">The sequence shown here is derived from an EMBL/GenBank/DDBJ whole genome shotgun (WGS) entry which is preliminary data.</text>
</comment>
<dbReference type="EMBL" id="VZCY01000100">
    <property type="protein sequence ID" value="MQN10685.1"/>
    <property type="molecule type" value="Genomic_DNA"/>
</dbReference>
<evidence type="ECO:0000313" key="12">
    <source>
        <dbReference type="Proteomes" id="UP000423156"/>
    </source>
</evidence>
<dbReference type="GO" id="GO:0005886">
    <property type="term" value="C:plasma membrane"/>
    <property type="evidence" value="ECO:0007669"/>
    <property type="project" value="TreeGrafter"/>
</dbReference>
<dbReference type="Gene3D" id="1.20.1250.20">
    <property type="entry name" value="MFS general substrate transporter like domains"/>
    <property type="match status" value="2"/>
</dbReference>
<feature type="transmembrane region" description="Helical" evidence="5">
    <location>
        <begin position="186"/>
        <end position="206"/>
    </location>
</feature>
<proteinExistence type="predicted"/>
<feature type="transmembrane region" description="Helical" evidence="5">
    <location>
        <begin position="239"/>
        <end position="261"/>
    </location>
</feature>
<evidence type="ECO:0000256" key="4">
    <source>
        <dbReference type="ARBA" id="ARBA00023136"/>
    </source>
</evidence>
<dbReference type="InterPro" id="IPR000849">
    <property type="entry name" value="Sugar_P_transporter"/>
</dbReference>
<accession>A0A6A7VVN8</accession>
<keyword evidence="3 5" id="KW-1133">Transmembrane helix</keyword>
<evidence type="ECO:0000313" key="7">
    <source>
        <dbReference type="EMBL" id="MQN10685.1"/>
    </source>
</evidence>
<dbReference type="GO" id="GO:0061513">
    <property type="term" value="F:glucose 6-phosphate:phosphate antiporter activity"/>
    <property type="evidence" value="ECO:0007669"/>
    <property type="project" value="TreeGrafter"/>
</dbReference>
<dbReference type="InterPro" id="IPR011701">
    <property type="entry name" value="MFS"/>
</dbReference>
<feature type="transmembrane region" description="Helical" evidence="5">
    <location>
        <begin position="376"/>
        <end position="398"/>
    </location>
</feature>
<evidence type="ECO:0000313" key="8">
    <source>
        <dbReference type="EMBL" id="MQN76537.1"/>
    </source>
</evidence>
<evidence type="ECO:0000313" key="9">
    <source>
        <dbReference type="EMBL" id="MQN91262.1"/>
    </source>
</evidence>
<sequence>MWKKIVDYYKIPEAAKEPSTDSARFKKIRLISFLTATLGYGMYYVCRLSMNVIRKPMVDDGVFTETEIGIIGSCLFFTYAIGKFCNGFIADRSNVKKLMSTGLLISALINLALGFTNSFIVFAVLWGINGYFQSMGAASGVVSLSRWFDASNRGTYYGYWSASHNLGEAITFISIAILATNFGWRYGLIGAGLIGIAYFFIMQWLMKDTPQKYGYLLEDAISKKEEKNKADFNASQKTVLCSPAIWILALASAFMYISRYAVNSWGVFYLETMKGYSTLDASFIISISSVCGIVGTVASGLISDKLFKGSRNIPALVFGLMNVLALCLFLLVPGVHFYIDVIAMVLFGLGIGVLICFLGGLMAVDLAPKNAAGAALGVVGVASYIGAGIQDIMSGLLIEGNKHLVNGVETYDFTYINYFWIGAALMSVLLTLLVWNAKPKTV</sequence>
<dbReference type="Pfam" id="PF07690">
    <property type="entry name" value="MFS_1"/>
    <property type="match status" value="1"/>
</dbReference>
<dbReference type="GO" id="GO:0012505">
    <property type="term" value="C:endomembrane system"/>
    <property type="evidence" value="ECO:0007669"/>
    <property type="project" value="UniProtKB-SubCell"/>
</dbReference>
<dbReference type="Proteomes" id="UP000406735">
    <property type="component" value="Unassembled WGS sequence"/>
</dbReference>
<dbReference type="EMBL" id="VZBQ01000161">
    <property type="protein sequence ID" value="MQN91262.1"/>
    <property type="molecule type" value="Genomic_DNA"/>
</dbReference>
<dbReference type="AlphaFoldDB" id="A0A6A7VVN8"/>
<feature type="transmembrane region" description="Helical" evidence="5">
    <location>
        <begin position="341"/>
        <end position="364"/>
    </location>
</feature>
<dbReference type="Proteomes" id="UP000423156">
    <property type="component" value="Unassembled WGS sequence"/>
</dbReference>
<dbReference type="PROSITE" id="PS50850">
    <property type="entry name" value="MFS"/>
    <property type="match status" value="1"/>
</dbReference>
<dbReference type="EMBL" id="VZBZ01000008">
    <property type="protein sequence ID" value="MQN76537.1"/>
    <property type="molecule type" value="Genomic_DNA"/>
</dbReference>
<organism evidence="7 10">
    <name type="scientific">Segatella copri</name>
    <dbReference type="NCBI Taxonomy" id="165179"/>
    <lineage>
        <taxon>Bacteria</taxon>
        <taxon>Pseudomonadati</taxon>
        <taxon>Bacteroidota</taxon>
        <taxon>Bacteroidia</taxon>
        <taxon>Bacteroidales</taxon>
        <taxon>Prevotellaceae</taxon>
        <taxon>Segatella</taxon>
    </lineage>
</organism>
<evidence type="ECO:0000313" key="11">
    <source>
        <dbReference type="Proteomes" id="UP000420635"/>
    </source>
</evidence>
<gene>
    <name evidence="9" type="ORF">F7D59_15750</name>
    <name evidence="8" type="ORF">F7D71_01375</name>
    <name evidence="7" type="ORF">F7D97_12315</name>
</gene>
<keyword evidence="4 5" id="KW-0472">Membrane</keyword>
<feature type="transmembrane region" description="Helical" evidence="5">
    <location>
        <begin position="30"/>
        <end position="50"/>
    </location>
</feature>
<dbReference type="InterPro" id="IPR020846">
    <property type="entry name" value="MFS_dom"/>
</dbReference>
<evidence type="ECO:0000259" key="6">
    <source>
        <dbReference type="PROSITE" id="PS50850"/>
    </source>
</evidence>
<dbReference type="PIRSF" id="PIRSF002808">
    <property type="entry name" value="Hexose_phosphate_transp"/>
    <property type="match status" value="1"/>
</dbReference>
<dbReference type="PANTHER" id="PTHR43826">
    <property type="entry name" value="GLUCOSE-6-PHOSPHATE EXCHANGER SLC37A4"/>
    <property type="match status" value="1"/>
</dbReference>
<dbReference type="RefSeq" id="WP_153079662.1">
    <property type="nucleotide sequence ID" value="NZ_JAPDUK010000001.1"/>
</dbReference>
<evidence type="ECO:0000256" key="1">
    <source>
        <dbReference type="ARBA" id="ARBA00004127"/>
    </source>
</evidence>
<reference evidence="10 11" key="1">
    <citation type="submission" date="2019-09" db="EMBL/GenBank/DDBJ databases">
        <title>Distinct polysaccharide growth profiles of human intestinal Prevotella copri isolates.</title>
        <authorList>
            <person name="Fehlner-Peach H."/>
            <person name="Magnabosco C."/>
            <person name="Raghavan V."/>
            <person name="Scher J.U."/>
            <person name="Tett A."/>
            <person name="Cox L.M."/>
            <person name="Gottsegen C."/>
            <person name="Watters A."/>
            <person name="Wiltshire- Gordon J.D."/>
            <person name="Segata N."/>
            <person name="Bonneau R."/>
            <person name="Littman D.R."/>
        </authorList>
    </citation>
    <scope>NUCLEOTIDE SEQUENCE [LARGE SCALE GENOMIC DNA]</scope>
    <source>
        <strain evidence="8 12">BU41712</strain>
        <strain evidence="7">IK21513</strain>
        <strain evidence="10">iK21513</strain>
        <strain evidence="11">iP54</strain>
        <strain evidence="9">IP54</strain>
    </source>
</reference>
<evidence type="ECO:0000256" key="5">
    <source>
        <dbReference type="SAM" id="Phobius"/>
    </source>
</evidence>
<keyword evidence="2 5" id="KW-0812">Transmembrane</keyword>
<feature type="transmembrane region" description="Helical" evidence="5">
    <location>
        <begin position="102"/>
        <end position="125"/>
    </location>
</feature>
<dbReference type="SUPFAM" id="SSF103473">
    <property type="entry name" value="MFS general substrate transporter"/>
    <property type="match status" value="1"/>
</dbReference>
<evidence type="ECO:0000313" key="10">
    <source>
        <dbReference type="Proteomes" id="UP000406735"/>
    </source>
</evidence>
<dbReference type="Proteomes" id="UP000420635">
    <property type="component" value="Unassembled WGS sequence"/>
</dbReference>
<feature type="transmembrane region" description="Helical" evidence="5">
    <location>
        <begin position="418"/>
        <end position="437"/>
    </location>
</feature>
<dbReference type="CDD" id="cd17312">
    <property type="entry name" value="MFS_OPA_SLC37"/>
    <property type="match status" value="1"/>
</dbReference>
<dbReference type="InterPro" id="IPR036259">
    <property type="entry name" value="MFS_trans_sf"/>
</dbReference>
<feature type="transmembrane region" description="Helical" evidence="5">
    <location>
        <begin position="315"/>
        <end position="335"/>
    </location>
</feature>
<evidence type="ECO:0000256" key="2">
    <source>
        <dbReference type="ARBA" id="ARBA00022692"/>
    </source>
</evidence>
<name>A0A6A7VVN8_9BACT</name>
<comment type="subcellular location">
    <subcellularLocation>
        <location evidence="1">Endomembrane system</location>
        <topology evidence="1">Multi-pass membrane protein</topology>
    </subcellularLocation>
</comment>